<evidence type="ECO:0000256" key="2">
    <source>
        <dbReference type="ARBA" id="ARBA00012417"/>
    </source>
</evidence>
<dbReference type="EC" id="2.7.7.7" evidence="2"/>
<evidence type="ECO:0000256" key="1">
    <source>
        <dbReference type="ARBA" id="ARBA00007705"/>
    </source>
</evidence>
<sequence>MFNVNKIDEAKLIAIDTETYDPNLKTMGPGGFRKDGHVAGISISTDSGYTEYFPIGHEGGGNLNKTKVISFLLYIYSKRKKLVFANAMYDVEWLYSLDKRLTLTRDHRIYDVQTIEHLIDENKLKYSLDSLAKFYLRKSKYEVELEQAVLYKFGKRAKVKENLWRLHANEVSEYAKEDALLTLQIYQKQQERIKREEIESIVDFESRLIPVLFHMRKKGVRVDVDKAHSLYTELEKKQSEVQTMLNRLGGTEVNVWANASLKEAYDKNSIGYNYTAKGTPSFTASWLETQMDDVSQSILKVRKLDKIRNTFVKNMIIDKATNGRIYCGFNPMGTVTGRFSSQYPNLQQVPARDPELGPMIRSLFIPEEDCEWVCADYSQQEPRVLVHYASLKDMDTAIKVQDEFNKNEDTDFHQMVADMASIPRKQAKTINLGLFYGMGNKKLAAELGLDSDQAYELFNKYHDKVPFVKELSRQVSHVASTRGYIKTLLGRKRRFDMWEPRDSWGERAYSLSEAHSQYPKQELKRAYTHTAMNALIQGSSADITKSAMIKIYEAGLLDEIDLKLTVHDELDFSVEPLKQKCFDESLQIMKTCVDLKVPLKVDVEKGLNWGTIE</sequence>
<comment type="catalytic activity">
    <reaction evidence="8">
        <text>DNA(n) + a 2'-deoxyribonucleoside 5'-triphosphate = DNA(n+1) + diphosphate</text>
        <dbReference type="Rhea" id="RHEA:22508"/>
        <dbReference type="Rhea" id="RHEA-COMP:17339"/>
        <dbReference type="Rhea" id="RHEA-COMP:17340"/>
        <dbReference type="ChEBI" id="CHEBI:33019"/>
        <dbReference type="ChEBI" id="CHEBI:61560"/>
        <dbReference type="ChEBI" id="CHEBI:173112"/>
        <dbReference type="EC" id="2.7.7.7"/>
    </reaction>
</comment>
<keyword evidence="4" id="KW-0548">Nucleotidyltransferase</keyword>
<dbReference type="EMBL" id="KY052796">
    <property type="protein sequence ID" value="ASE99807.1"/>
    <property type="molecule type" value="Genomic_DNA"/>
</dbReference>
<dbReference type="Gene3D" id="3.30.70.370">
    <property type="match status" value="1"/>
</dbReference>
<dbReference type="SMART" id="SM00482">
    <property type="entry name" value="POLAc"/>
    <property type="match status" value="1"/>
</dbReference>
<reference evidence="10" key="1">
    <citation type="submission" date="2016-10" db="EMBL/GenBank/DDBJ databases">
        <authorList>
            <person name="Varghese N."/>
        </authorList>
    </citation>
    <scope>NUCLEOTIDE SEQUENCE</scope>
</reference>
<dbReference type="PANTHER" id="PTHR10133">
    <property type="entry name" value="DNA POLYMERASE I"/>
    <property type="match status" value="1"/>
</dbReference>
<dbReference type="GO" id="GO:0006302">
    <property type="term" value="P:double-strand break repair"/>
    <property type="evidence" value="ECO:0007669"/>
    <property type="project" value="TreeGrafter"/>
</dbReference>
<dbReference type="InterPro" id="IPR002298">
    <property type="entry name" value="DNA_polymerase_A"/>
</dbReference>
<dbReference type="InterPro" id="IPR036397">
    <property type="entry name" value="RNaseH_sf"/>
</dbReference>
<comment type="similarity">
    <text evidence="1">Belongs to the DNA polymerase type-A family.</text>
</comment>
<keyword evidence="7" id="KW-0238">DNA-binding</keyword>
<evidence type="ECO:0000256" key="8">
    <source>
        <dbReference type="ARBA" id="ARBA00049244"/>
    </source>
</evidence>
<keyword evidence="3" id="KW-0808">Transferase</keyword>
<dbReference type="GO" id="GO:0008408">
    <property type="term" value="F:3'-5' exonuclease activity"/>
    <property type="evidence" value="ECO:0007669"/>
    <property type="project" value="InterPro"/>
</dbReference>
<evidence type="ECO:0000256" key="3">
    <source>
        <dbReference type="ARBA" id="ARBA00022679"/>
    </source>
</evidence>
<dbReference type="GO" id="GO:0003887">
    <property type="term" value="F:DNA-directed DNA polymerase activity"/>
    <property type="evidence" value="ECO:0007669"/>
    <property type="project" value="UniProtKB-KW"/>
</dbReference>
<dbReference type="PROSITE" id="PS00447">
    <property type="entry name" value="DNA_POLYMERASE_A"/>
    <property type="match status" value="1"/>
</dbReference>
<dbReference type="InterPro" id="IPR019760">
    <property type="entry name" value="DNA-dir_DNA_pol_A_CS"/>
</dbReference>
<dbReference type="InterPro" id="IPR002562">
    <property type="entry name" value="3'-5'_exonuclease_dom"/>
</dbReference>
<dbReference type="InterPro" id="IPR001098">
    <property type="entry name" value="DNA-dir_DNA_pol_A_palm_dom"/>
</dbReference>
<dbReference type="PRINTS" id="PR00868">
    <property type="entry name" value="DNAPOLI"/>
</dbReference>
<keyword evidence="6" id="KW-0239">DNA-directed DNA polymerase</keyword>
<dbReference type="InterPro" id="IPR043502">
    <property type="entry name" value="DNA/RNA_pol_sf"/>
</dbReference>
<dbReference type="GO" id="GO:0006261">
    <property type="term" value="P:DNA-templated DNA replication"/>
    <property type="evidence" value="ECO:0007669"/>
    <property type="project" value="InterPro"/>
</dbReference>
<dbReference type="InterPro" id="IPR012337">
    <property type="entry name" value="RNaseH-like_sf"/>
</dbReference>
<name>A0A218MKK9_9VIRU</name>
<evidence type="ECO:0000256" key="5">
    <source>
        <dbReference type="ARBA" id="ARBA00022705"/>
    </source>
</evidence>
<dbReference type="Gene3D" id="1.10.150.20">
    <property type="entry name" value="5' to 3' exonuclease, C-terminal subdomain"/>
    <property type="match status" value="1"/>
</dbReference>
<evidence type="ECO:0000256" key="4">
    <source>
        <dbReference type="ARBA" id="ARBA00022695"/>
    </source>
</evidence>
<reference evidence="10" key="2">
    <citation type="journal article" date="2017" name="Nat. Commun.">
        <title>Single-virus genomics reveals hidden cosmopolitan and abundant viruses.</title>
        <authorList>
            <person name="Martinez-Hernandez F."/>
            <person name="Fornas O."/>
            <person name="Lluesma Gomez M."/>
            <person name="Bolduc B."/>
            <person name="de la Cruz Pena M.J."/>
            <person name="Martinez J.M."/>
            <person name="Anton J."/>
            <person name="Gasol J.M."/>
            <person name="Rosselli R."/>
            <person name="Rodriguez-Valera F."/>
            <person name="Sullivan M.B."/>
            <person name="Acinas S.G."/>
            <person name="Martinez-Garcia M."/>
        </authorList>
    </citation>
    <scope>NUCLEOTIDE SEQUENCE</scope>
</reference>
<dbReference type="GO" id="GO:0003677">
    <property type="term" value="F:DNA binding"/>
    <property type="evidence" value="ECO:0007669"/>
    <property type="project" value="UniProtKB-KW"/>
</dbReference>
<evidence type="ECO:0000256" key="6">
    <source>
        <dbReference type="ARBA" id="ARBA00022932"/>
    </source>
</evidence>
<feature type="domain" description="DNA-directed DNA polymerase family A palm" evidence="9">
    <location>
        <begin position="357"/>
        <end position="578"/>
    </location>
</feature>
<proteinExistence type="inferred from homology"/>
<organism evidence="10">
    <name type="scientific">uncultured virus</name>
    <dbReference type="NCBI Taxonomy" id="340016"/>
    <lineage>
        <taxon>Viruses</taxon>
        <taxon>environmental samples</taxon>
    </lineage>
</organism>
<dbReference type="PANTHER" id="PTHR10133:SF27">
    <property type="entry name" value="DNA POLYMERASE NU"/>
    <property type="match status" value="1"/>
</dbReference>
<dbReference type="Pfam" id="PF00476">
    <property type="entry name" value="DNA_pol_A"/>
    <property type="match status" value="1"/>
</dbReference>
<dbReference type="Pfam" id="PF01612">
    <property type="entry name" value="DNA_pol_A_exo1"/>
    <property type="match status" value="1"/>
</dbReference>
<dbReference type="Gene3D" id="3.30.420.10">
    <property type="entry name" value="Ribonuclease H-like superfamily/Ribonuclease H"/>
    <property type="match status" value="1"/>
</dbReference>
<evidence type="ECO:0000256" key="7">
    <source>
        <dbReference type="ARBA" id="ARBA00023125"/>
    </source>
</evidence>
<dbReference type="Gene3D" id="1.20.1060.10">
    <property type="entry name" value="Taq DNA Polymerase, Chain T, domain 4"/>
    <property type="match status" value="1"/>
</dbReference>
<accession>A0A218MKK9</accession>
<dbReference type="SUPFAM" id="SSF53098">
    <property type="entry name" value="Ribonuclease H-like"/>
    <property type="match status" value="1"/>
</dbReference>
<evidence type="ECO:0000313" key="10">
    <source>
        <dbReference type="EMBL" id="ASE99807.1"/>
    </source>
</evidence>
<keyword evidence="5" id="KW-0235">DNA replication</keyword>
<dbReference type="SUPFAM" id="SSF56672">
    <property type="entry name" value="DNA/RNA polymerases"/>
    <property type="match status" value="1"/>
</dbReference>
<protein>
    <recommendedName>
        <fullName evidence="2">DNA-directed DNA polymerase</fullName>
        <ecNumber evidence="2">2.7.7.7</ecNumber>
    </recommendedName>
</protein>
<evidence type="ECO:0000259" key="9">
    <source>
        <dbReference type="SMART" id="SM00482"/>
    </source>
</evidence>